<evidence type="ECO:0000256" key="7">
    <source>
        <dbReference type="SAM" id="SignalP"/>
    </source>
</evidence>
<keyword evidence="9" id="KW-1185">Reference proteome</keyword>
<dbReference type="InterPro" id="IPR010264">
    <property type="entry name" value="Self-incomp_S1"/>
</dbReference>
<evidence type="ECO:0000256" key="6">
    <source>
        <dbReference type="RuleBase" id="RU367044"/>
    </source>
</evidence>
<evidence type="ECO:0000256" key="3">
    <source>
        <dbReference type="ARBA" id="ARBA00022471"/>
    </source>
</evidence>
<gene>
    <name evidence="8" type="ORF">PRUPE_4G273700</name>
</gene>
<evidence type="ECO:0000256" key="1">
    <source>
        <dbReference type="ARBA" id="ARBA00004613"/>
    </source>
</evidence>
<feature type="chain" id="PRO_5013304366" description="S-protein homolog" evidence="7">
    <location>
        <begin position="16"/>
        <end position="192"/>
    </location>
</feature>
<dbReference type="GO" id="GO:0005576">
    <property type="term" value="C:extracellular region"/>
    <property type="evidence" value="ECO:0007669"/>
    <property type="project" value="UniProtKB-SubCell"/>
</dbReference>
<proteinExistence type="inferred from homology"/>
<dbReference type="AlphaFoldDB" id="A0A251PRW2"/>
<dbReference type="GO" id="GO:0060320">
    <property type="term" value="P:rejection of self pollen"/>
    <property type="evidence" value="ECO:0007669"/>
    <property type="project" value="UniProtKB-KW"/>
</dbReference>
<evidence type="ECO:0000256" key="2">
    <source>
        <dbReference type="ARBA" id="ARBA00005581"/>
    </source>
</evidence>
<dbReference type="Proteomes" id="UP000006882">
    <property type="component" value="Chromosome G4"/>
</dbReference>
<comment type="similarity">
    <text evidence="2 6">Belongs to the plant self-incompatibility (S1) protein family.</text>
</comment>
<dbReference type="PANTHER" id="PTHR31232:SF133">
    <property type="entry name" value="S-PROTEIN HOMOLOG"/>
    <property type="match status" value="1"/>
</dbReference>
<keyword evidence="4 6" id="KW-0964">Secreted</keyword>
<dbReference type="EMBL" id="CM007654">
    <property type="protein sequence ID" value="ONI14298.1"/>
    <property type="molecule type" value="Genomic_DNA"/>
</dbReference>
<evidence type="ECO:0000313" key="9">
    <source>
        <dbReference type="Proteomes" id="UP000006882"/>
    </source>
</evidence>
<evidence type="ECO:0000256" key="4">
    <source>
        <dbReference type="ARBA" id="ARBA00022525"/>
    </source>
</evidence>
<organism evidence="8 9">
    <name type="scientific">Prunus persica</name>
    <name type="common">Peach</name>
    <name type="synonym">Amygdalus persica</name>
    <dbReference type="NCBI Taxonomy" id="3760"/>
    <lineage>
        <taxon>Eukaryota</taxon>
        <taxon>Viridiplantae</taxon>
        <taxon>Streptophyta</taxon>
        <taxon>Embryophyta</taxon>
        <taxon>Tracheophyta</taxon>
        <taxon>Spermatophyta</taxon>
        <taxon>Magnoliopsida</taxon>
        <taxon>eudicotyledons</taxon>
        <taxon>Gunneridae</taxon>
        <taxon>Pentapetalae</taxon>
        <taxon>rosids</taxon>
        <taxon>fabids</taxon>
        <taxon>Rosales</taxon>
        <taxon>Rosaceae</taxon>
        <taxon>Amygdaloideae</taxon>
        <taxon>Amygdaleae</taxon>
        <taxon>Prunus</taxon>
    </lineage>
</organism>
<comment type="subcellular location">
    <subcellularLocation>
        <location evidence="1 6">Secreted</location>
    </subcellularLocation>
</comment>
<keyword evidence="5 7" id="KW-0732">Signal</keyword>
<evidence type="ECO:0000313" key="8">
    <source>
        <dbReference type="EMBL" id="ONI14298.1"/>
    </source>
</evidence>
<keyword evidence="3 6" id="KW-0713">Self-incompatibility</keyword>
<dbReference type="PANTHER" id="PTHR31232">
    <property type="match status" value="1"/>
</dbReference>
<dbReference type="Pfam" id="PF05938">
    <property type="entry name" value="Self-incomp_S1"/>
    <property type="match status" value="1"/>
</dbReference>
<protein>
    <recommendedName>
        <fullName evidence="6">S-protein homolog</fullName>
    </recommendedName>
</protein>
<name>A0A251PRW2_PRUPE</name>
<accession>A0A251PRW2</accession>
<sequence length="192" mass="22442">MVLLMMISLFQSGFAIEPALTRVVNITNDLGSGIGLIIHCKSADNDLGKHEVPFQSHFSWSFKSNPLFQNTEFYCYMWWENVSGSFDVYKAVRDDERCASKCWWSIRTIGAFSYNENLDRWDLMYICNQWQYFLLLQLHVPTCALYAFFFCICTYSQTPNPYVDDVCVFVSLRYTKAHTHQNPDYLPLNQTP</sequence>
<reference evidence="8 9" key="1">
    <citation type="journal article" date="2013" name="Nat. Genet.">
        <title>The high-quality draft genome of peach (Prunus persica) identifies unique patterns of genetic diversity, domestication and genome evolution.</title>
        <authorList>
            <consortium name="International Peach Genome Initiative"/>
            <person name="Verde I."/>
            <person name="Abbott A.G."/>
            <person name="Scalabrin S."/>
            <person name="Jung S."/>
            <person name="Shu S."/>
            <person name="Marroni F."/>
            <person name="Zhebentyayeva T."/>
            <person name="Dettori M.T."/>
            <person name="Grimwood J."/>
            <person name="Cattonaro F."/>
            <person name="Zuccolo A."/>
            <person name="Rossini L."/>
            <person name="Jenkins J."/>
            <person name="Vendramin E."/>
            <person name="Meisel L.A."/>
            <person name="Decroocq V."/>
            <person name="Sosinski B."/>
            <person name="Prochnik S."/>
            <person name="Mitros T."/>
            <person name="Policriti A."/>
            <person name="Cipriani G."/>
            <person name="Dondini L."/>
            <person name="Ficklin S."/>
            <person name="Goodstein D.M."/>
            <person name="Xuan P."/>
            <person name="Del Fabbro C."/>
            <person name="Aramini V."/>
            <person name="Copetti D."/>
            <person name="Gonzalez S."/>
            <person name="Horner D.S."/>
            <person name="Falchi R."/>
            <person name="Lucas S."/>
            <person name="Mica E."/>
            <person name="Maldonado J."/>
            <person name="Lazzari B."/>
            <person name="Bielenberg D."/>
            <person name="Pirona R."/>
            <person name="Miculan M."/>
            <person name="Barakat A."/>
            <person name="Testolin R."/>
            <person name="Stella A."/>
            <person name="Tartarini S."/>
            <person name="Tonutti P."/>
            <person name="Arus P."/>
            <person name="Orellana A."/>
            <person name="Wells C."/>
            <person name="Main D."/>
            <person name="Vizzotto G."/>
            <person name="Silva H."/>
            <person name="Salamini F."/>
            <person name="Schmutz J."/>
            <person name="Morgante M."/>
            <person name="Rokhsar D.S."/>
        </authorList>
    </citation>
    <scope>NUCLEOTIDE SEQUENCE [LARGE SCALE GENOMIC DNA]</scope>
    <source>
        <strain evidence="9">cv. Nemared</strain>
    </source>
</reference>
<dbReference type="Gramene" id="ONI14298">
    <property type="protein sequence ID" value="ONI14298"/>
    <property type="gene ID" value="PRUPE_4G273700"/>
</dbReference>
<feature type="signal peptide" evidence="7">
    <location>
        <begin position="1"/>
        <end position="15"/>
    </location>
</feature>
<evidence type="ECO:0000256" key="5">
    <source>
        <dbReference type="ARBA" id="ARBA00022729"/>
    </source>
</evidence>